<dbReference type="InterPro" id="IPR013094">
    <property type="entry name" value="AB_hydrolase_3"/>
</dbReference>
<dbReference type="EMBL" id="JOWA01000109">
    <property type="protein sequence ID" value="KEZ41642.1"/>
    <property type="molecule type" value="Genomic_DNA"/>
</dbReference>
<evidence type="ECO:0000259" key="3">
    <source>
        <dbReference type="Pfam" id="PF07859"/>
    </source>
</evidence>
<gene>
    <name evidence="4" type="ORF">SAPIO_CDS6957</name>
</gene>
<dbReference type="Gene3D" id="3.40.50.1820">
    <property type="entry name" value="alpha/beta hydrolase"/>
    <property type="match status" value="1"/>
</dbReference>
<name>A0A084G2T0_PSEDA</name>
<dbReference type="GeneID" id="27726029"/>
<dbReference type="PANTHER" id="PTHR33112:SF10">
    <property type="entry name" value="TOL"/>
    <property type="match status" value="1"/>
</dbReference>
<dbReference type="VEuPathDB" id="FungiDB:SAPIO_CDS6957"/>
<dbReference type="PANTHER" id="PTHR33112">
    <property type="entry name" value="DOMAIN PROTEIN, PUTATIVE-RELATED"/>
    <property type="match status" value="1"/>
</dbReference>
<dbReference type="AlphaFoldDB" id="A0A084G2T0"/>
<evidence type="ECO:0008006" key="6">
    <source>
        <dbReference type="Google" id="ProtNLM"/>
    </source>
</evidence>
<dbReference type="HOGENOM" id="CLU_362534_0_0_1"/>
<dbReference type="InterPro" id="IPR010730">
    <property type="entry name" value="HET"/>
</dbReference>
<dbReference type="Pfam" id="PF07859">
    <property type="entry name" value="Abhydrolase_3"/>
    <property type="match status" value="1"/>
</dbReference>
<organism evidence="4 5">
    <name type="scientific">Pseudallescheria apiosperma</name>
    <name type="common">Scedosporium apiospermum</name>
    <dbReference type="NCBI Taxonomy" id="563466"/>
    <lineage>
        <taxon>Eukaryota</taxon>
        <taxon>Fungi</taxon>
        <taxon>Dikarya</taxon>
        <taxon>Ascomycota</taxon>
        <taxon>Pezizomycotina</taxon>
        <taxon>Sordariomycetes</taxon>
        <taxon>Hypocreomycetidae</taxon>
        <taxon>Microascales</taxon>
        <taxon>Microascaceae</taxon>
        <taxon>Scedosporium</taxon>
    </lineage>
</organism>
<dbReference type="Proteomes" id="UP000028545">
    <property type="component" value="Unassembled WGS sequence"/>
</dbReference>
<sequence length="771" mass="86612">MGSGSVCAECGKFFKKDNVIKRVTDPLSERQYPLETAAEFQRLVKEVRMSVATCNFCDLVSELVNNHATPEEVVSIRHIIEETLVRSAFKVRLEFVGRDGNELGSDTVGIWGTSVPREEQPYLEVLYKLRAMEAEPPPPSCRDRIYDMTKCCLRRCQETNSKCNEDVDDSWVPSRLIFVGSADGLFQPKLVLTRDLYSNTPIQYLALSHRWGTSSFLTLDSGNEERFRKHIPLRELRQTFQDAIKIAQELRVPYVWIDSLCIIQDSEQDWRAESKTMHLVYRNAFCTLAAAEAGKLENGFIDIAKPVVKTEFLLLLELQGKVEEFMVIYDSARFLLSRIPKWPLMNRGWVLQESLLSRRTMYFGTPLIWECREGLSSSRQGYHVEYQYPLVPQRKIWPNLLVGQENVHGNSEDDQVRRNTSLHWRQRLALAFIKAQRAVFPAGLRRRNLRRVLTGAGIKGYAAKNGLSLEVVTLEDSSTVFKADVNVPPPTLHFVGPPSASATGPTLLYFHGGGYVNPMRAFGHVPFALACAGACKAREIVFLEYALAPEYQYPAQVVQAVAAFRYLLETRSVKVENIMVAGDSAGGNLVGSLLAHLVSPSPYAPPVDLAGSRLKAAVFVCPWTMMDVNQETFVTNDGKDYLDKTQALQFKHEWNPNEKEVWANLYDAPDANKVWNQVFGRGSSQGVVRKALVTTGKAEVMLDSCTAFARDHVHAETVVASPSTDLSVLDGKDFVLVECEDEVHVQPALDAAIGYKEGIMMRSIVRWLEGV</sequence>
<dbReference type="SUPFAM" id="SSF53474">
    <property type="entry name" value="alpha/beta-Hydrolases"/>
    <property type="match status" value="1"/>
</dbReference>
<evidence type="ECO:0000256" key="1">
    <source>
        <dbReference type="PROSITE-ProRule" id="PRU10038"/>
    </source>
</evidence>
<protein>
    <recommendedName>
        <fullName evidence="6">Heterokaryon incompatibility domain-containing protein</fullName>
    </recommendedName>
</protein>
<dbReference type="InterPro" id="IPR033140">
    <property type="entry name" value="Lipase_GDXG_put_SER_AS"/>
</dbReference>
<dbReference type="KEGG" id="sapo:SAPIO_CDS6957"/>
<keyword evidence="5" id="KW-1185">Reference proteome</keyword>
<feature type="domain" description="Heterokaryon incompatibility" evidence="2">
    <location>
        <begin position="204"/>
        <end position="353"/>
    </location>
</feature>
<feature type="domain" description="Alpha/beta hydrolase fold-3" evidence="3">
    <location>
        <begin position="507"/>
        <end position="716"/>
    </location>
</feature>
<dbReference type="PROSITE" id="PS01174">
    <property type="entry name" value="LIPASE_GDXG_SER"/>
    <property type="match status" value="1"/>
</dbReference>
<dbReference type="RefSeq" id="XP_016641441.1">
    <property type="nucleotide sequence ID" value="XM_016788917.1"/>
</dbReference>
<accession>A0A084G2T0</accession>
<proteinExistence type="predicted"/>
<evidence type="ECO:0000313" key="5">
    <source>
        <dbReference type="Proteomes" id="UP000028545"/>
    </source>
</evidence>
<comment type="caution">
    <text evidence="4">The sequence shown here is derived from an EMBL/GenBank/DDBJ whole genome shotgun (WGS) entry which is preliminary data.</text>
</comment>
<dbReference type="InterPro" id="IPR029058">
    <property type="entry name" value="AB_hydrolase_fold"/>
</dbReference>
<dbReference type="Pfam" id="PF06985">
    <property type="entry name" value="HET"/>
    <property type="match status" value="1"/>
</dbReference>
<evidence type="ECO:0000259" key="2">
    <source>
        <dbReference type="Pfam" id="PF06985"/>
    </source>
</evidence>
<dbReference type="GO" id="GO:0016787">
    <property type="term" value="F:hydrolase activity"/>
    <property type="evidence" value="ECO:0007669"/>
    <property type="project" value="InterPro"/>
</dbReference>
<feature type="active site" evidence="1">
    <location>
        <position position="584"/>
    </location>
</feature>
<evidence type="ECO:0000313" key="4">
    <source>
        <dbReference type="EMBL" id="KEZ41642.1"/>
    </source>
</evidence>
<dbReference type="OrthoDB" id="2152029at2759"/>
<reference evidence="4 5" key="1">
    <citation type="journal article" date="2014" name="Genome Announc.">
        <title>Draft genome sequence of the pathogenic fungus Scedosporium apiospermum.</title>
        <authorList>
            <person name="Vandeputte P."/>
            <person name="Ghamrawi S."/>
            <person name="Rechenmann M."/>
            <person name="Iltis A."/>
            <person name="Giraud S."/>
            <person name="Fleury M."/>
            <person name="Thornton C."/>
            <person name="Delhaes L."/>
            <person name="Meyer W."/>
            <person name="Papon N."/>
            <person name="Bouchara J.P."/>
        </authorList>
    </citation>
    <scope>NUCLEOTIDE SEQUENCE [LARGE SCALE GENOMIC DNA]</scope>
    <source>
        <strain evidence="4 5">IHEM 14462</strain>
    </source>
</reference>